<dbReference type="InterPro" id="IPR052509">
    <property type="entry name" value="Metal_resp_DNA-bind_regulator"/>
</dbReference>
<dbReference type="Pfam" id="PF03551">
    <property type="entry name" value="PadR"/>
    <property type="match status" value="1"/>
</dbReference>
<dbReference type="EMBL" id="JAUSTY010000022">
    <property type="protein sequence ID" value="MDQ0167955.1"/>
    <property type="molecule type" value="Genomic_DNA"/>
</dbReference>
<dbReference type="SUPFAM" id="SSF46785">
    <property type="entry name" value="Winged helix' DNA-binding domain"/>
    <property type="match status" value="1"/>
</dbReference>
<dbReference type="InterPro" id="IPR036390">
    <property type="entry name" value="WH_DNA-bd_sf"/>
</dbReference>
<reference evidence="2 3" key="1">
    <citation type="submission" date="2023-07" db="EMBL/GenBank/DDBJ databases">
        <title>Genomic Encyclopedia of Type Strains, Phase IV (KMG-IV): sequencing the most valuable type-strain genomes for metagenomic binning, comparative biology and taxonomic classification.</title>
        <authorList>
            <person name="Goeker M."/>
        </authorList>
    </citation>
    <scope>NUCLEOTIDE SEQUENCE [LARGE SCALE GENOMIC DNA]</scope>
    <source>
        <strain evidence="2 3">DSM 12751</strain>
    </source>
</reference>
<feature type="domain" description="Transcription regulator PadR N-terminal" evidence="1">
    <location>
        <begin position="22"/>
        <end position="96"/>
    </location>
</feature>
<organism evidence="2 3">
    <name type="scientific">Caldalkalibacillus horti</name>
    <dbReference type="NCBI Taxonomy" id="77523"/>
    <lineage>
        <taxon>Bacteria</taxon>
        <taxon>Bacillati</taxon>
        <taxon>Bacillota</taxon>
        <taxon>Bacilli</taxon>
        <taxon>Bacillales</taxon>
        <taxon>Bacillaceae</taxon>
        <taxon>Caldalkalibacillus</taxon>
    </lineage>
</organism>
<dbReference type="Gene3D" id="1.10.10.10">
    <property type="entry name" value="Winged helix-like DNA-binding domain superfamily/Winged helix DNA-binding domain"/>
    <property type="match status" value="1"/>
</dbReference>
<keyword evidence="3" id="KW-1185">Reference proteome</keyword>
<dbReference type="RefSeq" id="WP_307397304.1">
    <property type="nucleotide sequence ID" value="NZ_BAAADK010000017.1"/>
</dbReference>
<comment type="caution">
    <text evidence="2">The sequence shown here is derived from an EMBL/GenBank/DDBJ whole genome shotgun (WGS) entry which is preliminary data.</text>
</comment>
<protein>
    <submittedName>
        <fullName evidence="2">PadR family transcriptional regulator PadR</fullName>
    </submittedName>
</protein>
<accession>A0ABT9W534</accession>
<dbReference type="PANTHER" id="PTHR33169">
    <property type="entry name" value="PADR-FAMILY TRANSCRIPTIONAL REGULATOR"/>
    <property type="match status" value="1"/>
</dbReference>
<dbReference type="InterPro" id="IPR005149">
    <property type="entry name" value="Tscrpt_reg_PadR_N"/>
</dbReference>
<dbReference type="InterPro" id="IPR036388">
    <property type="entry name" value="WH-like_DNA-bd_sf"/>
</dbReference>
<sequence length="115" mass="13845">MVSREGFVIRSDIIRGHLEPIILRLILERDQYGYEISKEISLRTKNRFHIKEATLYAVFQRLERKELIESYYGDISYGGKRKYYRITSLGKAYLRETIHEWHETKEIIDLFMEGL</sequence>
<evidence type="ECO:0000313" key="3">
    <source>
        <dbReference type="Proteomes" id="UP001235840"/>
    </source>
</evidence>
<evidence type="ECO:0000259" key="1">
    <source>
        <dbReference type="Pfam" id="PF03551"/>
    </source>
</evidence>
<proteinExistence type="predicted"/>
<dbReference type="Proteomes" id="UP001235840">
    <property type="component" value="Unassembled WGS sequence"/>
</dbReference>
<gene>
    <name evidence="2" type="ORF">J2S11_003885</name>
</gene>
<name>A0ABT9W534_9BACI</name>
<evidence type="ECO:0000313" key="2">
    <source>
        <dbReference type="EMBL" id="MDQ0167955.1"/>
    </source>
</evidence>
<dbReference type="PANTHER" id="PTHR33169:SF14">
    <property type="entry name" value="TRANSCRIPTIONAL REGULATOR RV3488"/>
    <property type="match status" value="1"/>
</dbReference>